<protein>
    <submittedName>
        <fullName evidence="3">Uncharacterized protein</fullName>
    </submittedName>
</protein>
<dbReference type="EMBL" id="JABTTQ020001611">
    <property type="protein sequence ID" value="KAK6129826.1"/>
    <property type="molecule type" value="Genomic_DNA"/>
</dbReference>
<gene>
    <name evidence="3" type="ORF">DH2020_036412</name>
</gene>
<sequence length="252" mass="29046">MRVGDLIVGFALKPLILAKLSCQFGARSISIIVQTWVEVLRFALCLHLIILWRLAIWAIAVLSLPVRAFTALYRERLDLKNELENVLWDRKELEEKLHVAIKERKMMEMMLMELEEEHDEAIVQDLKDEMQRLKEIQGKALWSYTNRGDVIDDCNFRQVSKDISKDEMNDPVKNGSKIYGLSQPYVTYTISDEGYNHRDVALSRTLFSAILSLAVGLVVWEADDPCMPLVVALFTVVTMSLWRSPIVYENRA</sequence>
<keyword evidence="2" id="KW-0472">Membrane</keyword>
<keyword evidence="1" id="KW-0175">Coiled coil</keyword>
<comment type="caution">
    <text evidence="3">The sequence shown here is derived from an EMBL/GenBank/DDBJ whole genome shotgun (WGS) entry which is preliminary data.</text>
</comment>
<dbReference type="Proteomes" id="UP001318860">
    <property type="component" value="Unassembled WGS sequence"/>
</dbReference>
<evidence type="ECO:0000313" key="4">
    <source>
        <dbReference type="Proteomes" id="UP001318860"/>
    </source>
</evidence>
<evidence type="ECO:0000313" key="3">
    <source>
        <dbReference type="EMBL" id="KAK6129826.1"/>
    </source>
</evidence>
<name>A0ABR0V687_REHGL</name>
<dbReference type="PANTHER" id="PTHR36073:SF1">
    <property type="entry name" value="OS01G0962100 PROTEIN"/>
    <property type="match status" value="1"/>
</dbReference>
<feature type="transmembrane region" description="Helical" evidence="2">
    <location>
        <begin position="46"/>
        <end position="66"/>
    </location>
</feature>
<dbReference type="PANTHER" id="PTHR36073">
    <property type="match status" value="1"/>
</dbReference>
<keyword evidence="4" id="KW-1185">Reference proteome</keyword>
<reference evidence="3 4" key="1">
    <citation type="journal article" date="2021" name="Comput. Struct. Biotechnol. J.">
        <title>De novo genome assembly of the potent medicinal plant Rehmannia glutinosa using nanopore technology.</title>
        <authorList>
            <person name="Ma L."/>
            <person name="Dong C."/>
            <person name="Song C."/>
            <person name="Wang X."/>
            <person name="Zheng X."/>
            <person name="Niu Y."/>
            <person name="Chen S."/>
            <person name="Feng W."/>
        </authorList>
    </citation>
    <scope>NUCLEOTIDE SEQUENCE [LARGE SCALE GENOMIC DNA]</scope>
    <source>
        <strain evidence="3">DH-2019</strain>
    </source>
</reference>
<feature type="coiled-coil region" evidence="1">
    <location>
        <begin position="76"/>
        <end position="136"/>
    </location>
</feature>
<evidence type="ECO:0000256" key="1">
    <source>
        <dbReference type="SAM" id="Coils"/>
    </source>
</evidence>
<evidence type="ECO:0000256" key="2">
    <source>
        <dbReference type="SAM" id="Phobius"/>
    </source>
</evidence>
<keyword evidence="2" id="KW-0812">Transmembrane</keyword>
<accession>A0ABR0V687</accession>
<feature type="transmembrane region" description="Helical" evidence="2">
    <location>
        <begin position="201"/>
        <end position="220"/>
    </location>
</feature>
<proteinExistence type="predicted"/>
<organism evidence="3 4">
    <name type="scientific">Rehmannia glutinosa</name>
    <name type="common">Chinese foxglove</name>
    <dbReference type="NCBI Taxonomy" id="99300"/>
    <lineage>
        <taxon>Eukaryota</taxon>
        <taxon>Viridiplantae</taxon>
        <taxon>Streptophyta</taxon>
        <taxon>Embryophyta</taxon>
        <taxon>Tracheophyta</taxon>
        <taxon>Spermatophyta</taxon>
        <taxon>Magnoliopsida</taxon>
        <taxon>eudicotyledons</taxon>
        <taxon>Gunneridae</taxon>
        <taxon>Pentapetalae</taxon>
        <taxon>asterids</taxon>
        <taxon>lamiids</taxon>
        <taxon>Lamiales</taxon>
        <taxon>Orobanchaceae</taxon>
        <taxon>Rehmannieae</taxon>
        <taxon>Rehmannia</taxon>
    </lineage>
</organism>
<keyword evidence="2" id="KW-1133">Transmembrane helix</keyword>
<feature type="transmembrane region" description="Helical" evidence="2">
    <location>
        <begin position="226"/>
        <end position="242"/>
    </location>
</feature>